<accession>A0A0D0DHD3</accession>
<proteinExistence type="predicted"/>
<organism evidence="2 3">
    <name type="scientific">Paxillus rubicundulus Ve08.2h10</name>
    <dbReference type="NCBI Taxonomy" id="930991"/>
    <lineage>
        <taxon>Eukaryota</taxon>
        <taxon>Fungi</taxon>
        <taxon>Dikarya</taxon>
        <taxon>Basidiomycota</taxon>
        <taxon>Agaricomycotina</taxon>
        <taxon>Agaricomycetes</taxon>
        <taxon>Agaricomycetidae</taxon>
        <taxon>Boletales</taxon>
        <taxon>Paxilineae</taxon>
        <taxon>Paxillaceae</taxon>
        <taxon>Paxillus</taxon>
    </lineage>
</organism>
<dbReference type="AlphaFoldDB" id="A0A0D0DHD3"/>
<feature type="compositionally biased region" description="Basic and acidic residues" evidence="1">
    <location>
        <begin position="156"/>
        <end position="168"/>
    </location>
</feature>
<evidence type="ECO:0000313" key="2">
    <source>
        <dbReference type="EMBL" id="KIK77425.1"/>
    </source>
</evidence>
<feature type="compositionally biased region" description="Polar residues" evidence="1">
    <location>
        <begin position="25"/>
        <end position="47"/>
    </location>
</feature>
<feature type="compositionally biased region" description="Polar residues" evidence="1">
    <location>
        <begin position="185"/>
        <end position="194"/>
    </location>
</feature>
<feature type="region of interest" description="Disordered" evidence="1">
    <location>
        <begin position="25"/>
        <end position="91"/>
    </location>
</feature>
<dbReference type="HOGENOM" id="CLU_1034791_0_0_1"/>
<sequence>MAPPVILSDDEVSIVSRPHQLKTLSSKLADTNNNVTPELSSHHTTATGPKLRPPASTTALKHDAQQAALKSSPESDDEGVTQSMHRKQGNPEVTRMLHQGNDDLVSSTGNLDVAKRLCQGNDHSTSSTGNHNGNLDVAKRLCQNDNSTSSTGNLDVTHRLHRGNDDLRSSIGNRNVTRRLHRTNNDSMSSTGYQNFAKRPHHANDNLSNPDDEGSAAPAPSRMTQVFHFQVVWHQLLKLMTTSMTPQQMVVPAALLNNIVGMPLALLHD</sequence>
<evidence type="ECO:0000313" key="3">
    <source>
        <dbReference type="Proteomes" id="UP000054538"/>
    </source>
</evidence>
<dbReference type="OrthoDB" id="10488015at2759"/>
<dbReference type="Proteomes" id="UP000054538">
    <property type="component" value="Unassembled WGS sequence"/>
</dbReference>
<reference evidence="3" key="2">
    <citation type="submission" date="2015-01" db="EMBL/GenBank/DDBJ databases">
        <title>Evolutionary Origins and Diversification of the Mycorrhizal Mutualists.</title>
        <authorList>
            <consortium name="DOE Joint Genome Institute"/>
            <consortium name="Mycorrhizal Genomics Consortium"/>
            <person name="Kohler A."/>
            <person name="Kuo A."/>
            <person name="Nagy L.G."/>
            <person name="Floudas D."/>
            <person name="Copeland A."/>
            <person name="Barry K.W."/>
            <person name="Cichocki N."/>
            <person name="Veneault-Fourrey C."/>
            <person name="LaButti K."/>
            <person name="Lindquist E.A."/>
            <person name="Lipzen A."/>
            <person name="Lundell T."/>
            <person name="Morin E."/>
            <person name="Murat C."/>
            <person name="Riley R."/>
            <person name="Ohm R."/>
            <person name="Sun H."/>
            <person name="Tunlid A."/>
            <person name="Henrissat B."/>
            <person name="Grigoriev I.V."/>
            <person name="Hibbett D.S."/>
            <person name="Martin F."/>
        </authorList>
    </citation>
    <scope>NUCLEOTIDE SEQUENCE [LARGE SCALE GENOMIC DNA]</scope>
    <source>
        <strain evidence="3">Ve08.2h10</strain>
    </source>
</reference>
<dbReference type="InParanoid" id="A0A0D0DHD3"/>
<evidence type="ECO:0000256" key="1">
    <source>
        <dbReference type="SAM" id="MobiDB-lite"/>
    </source>
</evidence>
<gene>
    <name evidence="2" type="ORF">PAXRUDRAFT_17509</name>
</gene>
<dbReference type="EMBL" id="KN826994">
    <property type="protein sequence ID" value="KIK77425.1"/>
    <property type="molecule type" value="Genomic_DNA"/>
</dbReference>
<keyword evidence="3" id="KW-1185">Reference proteome</keyword>
<feature type="region of interest" description="Disordered" evidence="1">
    <location>
        <begin position="148"/>
        <end position="219"/>
    </location>
</feature>
<reference evidence="2 3" key="1">
    <citation type="submission" date="2014-04" db="EMBL/GenBank/DDBJ databases">
        <authorList>
            <consortium name="DOE Joint Genome Institute"/>
            <person name="Kuo A."/>
            <person name="Kohler A."/>
            <person name="Jargeat P."/>
            <person name="Nagy L.G."/>
            <person name="Floudas D."/>
            <person name="Copeland A."/>
            <person name="Barry K.W."/>
            <person name="Cichocki N."/>
            <person name="Veneault-Fourrey C."/>
            <person name="LaButti K."/>
            <person name="Lindquist E.A."/>
            <person name="Lipzen A."/>
            <person name="Lundell T."/>
            <person name="Morin E."/>
            <person name="Murat C."/>
            <person name="Sun H."/>
            <person name="Tunlid A."/>
            <person name="Henrissat B."/>
            <person name="Grigoriev I.V."/>
            <person name="Hibbett D.S."/>
            <person name="Martin F."/>
            <person name="Nordberg H.P."/>
            <person name="Cantor M.N."/>
            <person name="Hua S.X."/>
        </authorList>
    </citation>
    <scope>NUCLEOTIDE SEQUENCE [LARGE SCALE GENOMIC DNA]</scope>
    <source>
        <strain evidence="2 3">Ve08.2h10</strain>
    </source>
</reference>
<name>A0A0D0DHD3_9AGAM</name>
<protein>
    <submittedName>
        <fullName evidence="2">Uncharacterized protein</fullName>
    </submittedName>
</protein>